<evidence type="ECO:0000313" key="3">
    <source>
        <dbReference type="Proteomes" id="UP001274830"/>
    </source>
</evidence>
<evidence type="ECO:0000313" key="2">
    <source>
        <dbReference type="EMBL" id="KAK3675753.1"/>
    </source>
</evidence>
<feature type="compositionally biased region" description="Low complexity" evidence="1">
    <location>
        <begin position="223"/>
        <end position="233"/>
    </location>
</feature>
<accession>A0AAE0WPW4</accession>
<dbReference type="InterPro" id="IPR044553">
    <property type="entry name" value="Bbox1_ANCHR"/>
</dbReference>
<feature type="region of interest" description="Disordered" evidence="1">
    <location>
        <begin position="43"/>
        <end position="287"/>
    </location>
</feature>
<dbReference type="Pfam" id="PF22586">
    <property type="entry name" value="ANCHR-like_BBOX"/>
    <property type="match status" value="1"/>
</dbReference>
<dbReference type="AlphaFoldDB" id="A0AAE0WPW4"/>
<feature type="compositionally biased region" description="Basic and acidic residues" evidence="1">
    <location>
        <begin position="69"/>
        <end position="90"/>
    </location>
</feature>
<dbReference type="PANTHER" id="PTHR46603">
    <property type="entry name" value="ABSCISSION/NOCUT CHECKPOINT REGULATOR"/>
    <property type="match status" value="1"/>
</dbReference>
<name>A0AAE0WPW4_9PEZI</name>
<comment type="caution">
    <text evidence="2">The sequence shown here is derived from an EMBL/GenBank/DDBJ whole genome shotgun (WGS) entry which is preliminary data.</text>
</comment>
<dbReference type="SUPFAM" id="SSF57845">
    <property type="entry name" value="B-box zinc-binding domain"/>
    <property type="match status" value="1"/>
</dbReference>
<gene>
    <name evidence="2" type="ORF">LTR78_004394</name>
</gene>
<dbReference type="PANTHER" id="PTHR46603:SF1">
    <property type="entry name" value="ABSCISSION_NOCUT CHECKPOINT REGULATOR"/>
    <property type="match status" value="1"/>
</dbReference>
<reference evidence="2" key="1">
    <citation type="submission" date="2023-07" db="EMBL/GenBank/DDBJ databases">
        <title>Black Yeasts Isolated from many extreme environments.</title>
        <authorList>
            <person name="Coleine C."/>
            <person name="Stajich J.E."/>
            <person name="Selbmann L."/>
        </authorList>
    </citation>
    <scope>NUCLEOTIDE SEQUENCE</scope>
    <source>
        <strain evidence="2">CCFEE 5485</strain>
    </source>
</reference>
<dbReference type="Proteomes" id="UP001274830">
    <property type="component" value="Unassembled WGS sequence"/>
</dbReference>
<organism evidence="2 3">
    <name type="scientific">Recurvomyces mirabilis</name>
    <dbReference type="NCBI Taxonomy" id="574656"/>
    <lineage>
        <taxon>Eukaryota</taxon>
        <taxon>Fungi</taxon>
        <taxon>Dikarya</taxon>
        <taxon>Ascomycota</taxon>
        <taxon>Pezizomycotina</taxon>
        <taxon>Dothideomycetes</taxon>
        <taxon>Dothideomycetidae</taxon>
        <taxon>Mycosphaerellales</taxon>
        <taxon>Teratosphaeriaceae</taxon>
        <taxon>Recurvomyces</taxon>
    </lineage>
</organism>
<proteinExistence type="predicted"/>
<evidence type="ECO:0000256" key="1">
    <source>
        <dbReference type="SAM" id="MobiDB-lite"/>
    </source>
</evidence>
<dbReference type="EMBL" id="JAUTXT010000013">
    <property type="protein sequence ID" value="KAK3675753.1"/>
    <property type="molecule type" value="Genomic_DNA"/>
</dbReference>
<feature type="compositionally biased region" description="Basic and acidic residues" evidence="1">
    <location>
        <begin position="189"/>
        <end position="202"/>
    </location>
</feature>
<feature type="compositionally biased region" description="Basic and acidic residues" evidence="1">
    <location>
        <begin position="113"/>
        <end position="162"/>
    </location>
</feature>
<keyword evidence="3" id="KW-1185">Reference proteome</keyword>
<dbReference type="CDD" id="cd19817">
    <property type="entry name" value="Bbox1_ANCHR-like"/>
    <property type="match status" value="1"/>
</dbReference>
<feature type="compositionally biased region" description="Acidic residues" evidence="1">
    <location>
        <begin position="96"/>
        <end position="106"/>
    </location>
</feature>
<protein>
    <recommendedName>
        <fullName evidence="4">Abscission/NoCut checkpoint regulator</fullName>
    </recommendedName>
</protein>
<sequence length="353" mass="38500">MPDQDNDLLARLNALKPTTIIYSKSSVENTRHTSAEHQLEARLKSLRSSSSRSNTGADGGKPSSPAPFDRADALRAEVQDEVASERDPIRDWQQNEVDEQTLEELLAELGPDDQWKLDPQDPKHVASLLKEAKDALPETDESHKEPSVKDEDSRKIEAKDVQAEGQSEAEQGEDLSKKEDQEDEVEANEYVKKVLAELDVEARYGGNSPDDPEPQEHKEDEQSSTLNLPSTPSTLPPPSYEDSELATRFSKLGLDLPSAPSAPPSSKPKVTASILPGGRAKGKSNLPTHTDDDIDSWCCICNEDGGVRCLGCDGDIYCQNCWREGHGNRAGQERGHRAVQFVRKGGGGAVVAG</sequence>
<evidence type="ECO:0008006" key="4">
    <source>
        <dbReference type="Google" id="ProtNLM"/>
    </source>
</evidence>